<evidence type="ECO:0000256" key="11">
    <source>
        <dbReference type="ARBA" id="ARBA00047944"/>
    </source>
</evidence>
<evidence type="ECO:0000256" key="4">
    <source>
        <dbReference type="ARBA" id="ARBA00013673"/>
    </source>
</evidence>
<dbReference type="OrthoDB" id="9808126at2"/>
<evidence type="ECO:0000256" key="6">
    <source>
        <dbReference type="ARBA" id="ARBA00022552"/>
    </source>
</evidence>
<dbReference type="NCBIfam" id="TIGR00046">
    <property type="entry name" value="RsmE family RNA methyltransferase"/>
    <property type="match status" value="1"/>
</dbReference>
<dbReference type="InterPro" id="IPR046886">
    <property type="entry name" value="RsmE_MTase_dom"/>
</dbReference>
<evidence type="ECO:0000259" key="13">
    <source>
        <dbReference type="Pfam" id="PF04452"/>
    </source>
</evidence>
<dbReference type="Pfam" id="PF20260">
    <property type="entry name" value="PUA_4"/>
    <property type="match status" value="1"/>
</dbReference>
<dbReference type="InterPro" id="IPR046887">
    <property type="entry name" value="RsmE_PUA-like"/>
</dbReference>
<accession>A0A1Q5PPE9</accession>
<keyword evidence="9 12" id="KW-0949">S-adenosyl-L-methionine</keyword>
<dbReference type="GO" id="GO:0070042">
    <property type="term" value="F:rRNA (uridine-N3-)-methyltransferase activity"/>
    <property type="evidence" value="ECO:0007669"/>
    <property type="project" value="TreeGrafter"/>
</dbReference>
<dbReference type="SUPFAM" id="SSF88697">
    <property type="entry name" value="PUA domain-like"/>
    <property type="match status" value="1"/>
</dbReference>
<evidence type="ECO:0000313" key="16">
    <source>
        <dbReference type="Proteomes" id="UP000186465"/>
    </source>
</evidence>
<keyword evidence="5 12" id="KW-0963">Cytoplasm</keyword>
<evidence type="ECO:0000259" key="14">
    <source>
        <dbReference type="Pfam" id="PF20260"/>
    </source>
</evidence>
<organism evidence="15 16">
    <name type="scientific">Boudabousia marimammalium</name>
    <dbReference type="NCBI Taxonomy" id="156892"/>
    <lineage>
        <taxon>Bacteria</taxon>
        <taxon>Bacillati</taxon>
        <taxon>Actinomycetota</taxon>
        <taxon>Actinomycetes</taxon>
        <taxon>Actinomycetales</taxon>
        <taxon>Actinomycetaceae</taxon>
        <taxon>Boudabousia</taxon>
    </lineage>
</organism>
<dbReference type="NCBIfam" id="NF008693">
    <property type="entry name" value="PRK11713.2-3"/>
    <property type="match status" value="1"/>
</dbReference>
<dbReference type="PIRSF" id="PIRSF015601">
    <property type="entry name" value="MTase_slr0722"/>
    <property type="match status" value="1"/>
</dbReference>
<comment type="function">
    <text evidence="10 12">Specifically methylates the N3 position of the uracil ring of uridine 1498 (m3U1498) in 16S rRNA. Acts on the fully assembled 30S ribosomal subunit.</text>
</comment>
<dbReference type="GO" id="GO:0005737">
    <property type="term" value="C:cytoplasm"/>
    <property type="evidence" value="ECO:0007669"/>
    <property type="project" value="UniProtKB-SubCell"/>
</dbReference>
<keyword evidence="7 12" id="KW-0489">Methyltransferase</keyword>
<sequence>MTNPVFIADPETSVEQLAEGDSLTVSGGEAKHIQVMRLQAGEALDLVDGQGWRAPAEVKSVDSKTVTVQITGPASRDVTEPALVLVQALAKGGRDESAIAQATEIGVNQVVPWQSDRSIVRWLGPKAEKGVSKWQDAVRAAAKQSRRAQVPAVQSVATTKQLAKLVAEASSRGGQVWLLHEADEARFSSHLRELSQAGEIWILVGPEGGISPAEYEELTQAGAIAVRLGPTVLRSGTAGVVALSVITQQLGLWD</sequence>
<dbReference type="RefSeq" id="WP_075361559.1">
    <property type="nucleotide sequence ID" value="NZ_MPDM01000004.1"/>
</dbReference>
<dbReference type="Gene3D" id="3.40.1280.10">
    <property type="match status" value="1"/>
</dbReference>
<dbReference type="STRING" id="156892.BM477_04905"/>
<evidence type="ECO:0000256" key="12">
    <source>
        <dbReference type="PIRNR" id="PIRNR015601"/>
    </source>
</evidence>
<evidence type="ECO:0000313" key="15">
    <source>
        <dbReference type="EMBL" id="OKL49320.1"/>
    </source>
</evidence>
<dbReference type="EMBL" id="MPDM01000004">
    <property type="protein sequence ID" value="OKL49320.1"/>
    <property type="molecule type" value="Genomic_DNA"/>
</dbReference>
<gene>
    <name evidence="15" type="ORF">BM477_04905</name>
</gene>
<comment type="catalytic activity">
    <reaction evidence="11 12">
        <text>uridine(1498) in 16S rRNA + S-adenosyl-L-methionine = N(3)-methyluridine(1498) in 16S rRNA + S-adenosyl-L-homocysteine + H(+)</text>
        <dbReference type="Rhea" id="RHEA:42920"/>
        <dbReference type="Rhea" id="RHEA-COMP:10283"/>
        <dbReference type="Rhea" id="RHEA-COMP:10284"/>
        <dbReference type="ChEBI" id="CHEBI:15378"/>
        <dbReference type="ChEBI" id="CHEBI:57856"/>
        <dbReference type="ChEBI" id="CHEBI:59789"/>
        <dbReference type="ChEBI" id="CHEBI:65315"/>
        <dbReference type="ChEBI" id="CHEBI:74502"/>
        <dbReference type="EC" id="2.1.1.193"/>
    </reaction>
</comment>
<evidence type="ECO:0000256" key="3">
    <source>
        <dbReference type="ARBA" id="ARBA00012328"/>
    </source>
</evidence>
<comment type="caution">
    <text evidence="15">The sequence shown here is derived from an EMBL/GenBank/DDBJ whole genome shotgun (WGS) entry which is preliminary data.</text>
</comment>
<dbReference type="Pfam" id="PF04452">
    <property type="entry name" value="Methyltrans_RNA"/>
    <property type="match status" value="1"/>
</dbReference>
<dbReference type="Gene3D" id="2.40.240.20">
    <property type="entry name" value="Hypothetical PUA domain-like, domain 1"/>
    <property type="match status" value="1"/>
</dbReference>
<dbReference type="CDD" id="cd18084">
    <property type="entry name" value="RsmE-like"/>
    <property type="match status" value="1"/>
</dbReference>
<evidence type="ECO:0000256" key="10">
    <source>
        <dbReference type="ARBA" id="ARBA00025699"/>
    </source>
</evidence>
<dbReference type="SUPFAM" id="SSF75217">
    <property type="entry name" value="alpha/beta knot"/>
    <property type="match status" value="1"/>
</dbReference>
<dbReference type="EC" id="2.1.1.193" evidence="3 12"/>
<dbReference type="PANTHER" id="PTHR30027:SF3">
    <property type="entry name" value="16S RRNA (URACIL(1498)-N(3))-METHYLTRANSFERASE"/>
    <property type="match status" value="1"/>
</dbReference>
<comment type="similarity">
    <text evidence="2 12">Belongs to the RNA methyltransferase RsmE family.</text>
</comment>
<name>A0A1Q5PPE9_9ACTO</name>
<keyword evidence="16" id="KW-1185">Reference proteome</keyword>
<proteinExistence type="inferred from homology"/>
<dbReference type="InterPro" id="IPR006700">
    <property type="entry name" value="RsmE"/>
</dbReference>
<evidence type="ECO:0000256" key="1">
    <source>
        <dbReference type="ARBA" id="ARBA00004496"/>
    </source>
</evidence>
<evidence type="ECO:0000256" key="5">
    <source>
        <dbReference type="ARBA" id="ARBA00022490"/>
    </source>
</evidence>
<keyword evidence="6 12" id="KW-0698">rRNA processing</keyword>
<dbReference type="AlphaFoldDB" id="A0A1Q5PPE9"/>
<evidence type="ECO:0000256" key="9">
    <source>
        <dbReference type="ARBA" id="ARBA00022691"/>
    </source>
</evidence>
<dbReference type="InterPro" id="IPR029026">
    <property type="entry name" value="tRNA_m1G_MTases_N"/>
</dbReference>
<keyword evidence="8 12" id="KW-0808">Transferase</keyword>
<feature type="domain" description="Ribosomal RNA small subunit methyltransferase E methyltransferase" evidence="13">
    <location>
        <begin position="82"/>
        <end position="246"/>
    </location>
</feature>
<evidence type="ECO:0000256" key="8">
    <source>
        <dbReference type="ARBA" id="ARBA00022679"/>
    </source>
</evidence>
<evidence type="ECO:0000256" key="2">
    <source>
        <dbReference type="ARBA" id="ARBA00005528"/>
    </source>
</evidence>
<comment type="subcellular location">
    <subcellularLocation>
        <location evidence="1 12">Cytoplasm</location>
    </subcellularLocation>
</comment>
<reference evidence="16" key="1">
    <citation type="submission" date="2016-11" db="EMBL/GenBank/DDBJ databases">
        <title>Actinomyces gypaetusis sp. nov. isolated from Gypaetus barbatus in Qinghai Tibet Plateau China.</title>
        <authorList>
            <person name="Meng X."/>
        </authorList>
    </citation>
    <scope>NUCLEOTIDE SEQUENCE [LARGE SCALE GENOMIC DNA]</scope>
    <source>
        <strain evidence="16">DSM 15383</strain>
    </source>
</reference>
<dbReference type="Proteomes" id="UP000186465">
    <property type="component" value="Unassembled WGS sequence"/>
</dbReference>
<dbReference type="InterPro" id="IPR029028">
    <property type="entry name" value="Alpha/beta_knot_MTases"/>
</dbReference>
<dbReference type="GO" id="GO:0070475">
    <property type="term" value="P:rRNA base methylation"/>
    <property type="evidence" value="ECO:0007669"/>
    <property type="project" value="TreeGrafter"/>
</dbReference>
<dbReference type="PANTHER" id="PTHR30027">
    <property type="entry name" value="RIBOSOMAL RNA SMALL SUBUNIT METHYLTRANSFERASE E"/>
    <property type="match status" value="1"/>
</dbReference>
<dbReference type="InterPro" id="IPR015947">
    <property type="entry name" value="PUA-like_sf"/>
</dbReference>
<protein>
    <recommendedName>
        <fullName evidence="4 12">Ribosomal RNA small subunit methyltransferase E</fullName>
        <ecNumber evidence="3 12">2.1.1.193</ecNumber>
    </recommendedName>
</protein>
<feature type="domain" description="Ribosomal RNA small subunit methyltransferase E PUA-like" evidence="14">
    <location>
        <begin position="26"/>
        <end position="70"/>
    </location>
</feature>
<evidence type="ECO:0000256" key="7">
    <source>
        <dbReference type="ARBA" id="ARBA00022603"/>
    </source>
</evidence>